<dbReference type="InterPro" id="IPR011701">
    <property type="entry name" value="MFS"/>
</dbReference>
<accession>A0A3D8RXY8</accession>
<dbReference type="PANTHER" id="PTHR11360:SF177">
    <property type="entry name" value="RIBOFLAVIN TRANSPORTER MCH5"/>
    <property type="match status" value="1"/>
</dbReference>
<dbReference type="InterPro" id="IPR036259">
    <property type="entry name" value="MFS_trans_sf"/>
</dbReference>
<dbReference type="OrthoDB" id="410267at2759"/>
<feature type="transmembrane region" description="Helical" evidence="4">
    <location>
        <begin position="365"/>
        <end position="387"/>
    </location>
</feature>
<feature type="transmembrane region" description="Helical" evidence="4">
    <location>
        <begin position="399"/>
        <end position="418"/>
    </location>
</feature>
<feature type="transmembrane region" description="Helical" evidence="4">
    <location>
        <begin position="164"/>
        <end position="185"/>
    </location>
</feature>
<keyword evidence="7" id="KW-1185">Reference proteome</keyword>
<feature type="transmembrane region" description="Helical" evidence="4">
    <location>
        <begin position="274"/>
        <end position="295"/>
    </location>
</feature>
<dbReference type="GO" id="GO:0016020">
    <property type="term" value="C:membrane"/>
    <property type="evidence" value="ECO:0007669"/>
    <property type="project" value="UniProtKB-SubCell"/>
</dbReference>
<keyword evidence="4" id="KW-0472">Membrane</keyword>
<evidence type="ECO:0000256" key="4">
    <source>
        <dbReference type="SAM" id="Phobius"/>
    </source>
</evidence>
<feature type="region of interest" description="Disordered" evidence="3">
    <location>
        <begin position="1"/>
        <end position="25"/>
    </location>
</feature>
<feature type="transmembrane region" description="Helical" evidence="4">
    <location>
        <begin position="112"/>
        <end position="134"/>
    </location>
</feature>
<sequence length="463" mass="50002">MDPKAQLHVTANTSTSTSSSGYELAEPSRAWAINRERPALETSTSHETPTEPTTPLVELNNDDFPDGGIRSWLVVLGSFLLLMASYGLMNSVGVIQSYLETHQLSSYTSRDVGWISGVFTFVSLILGVFVGPLFDAYGPKELVATGTAIYSLGVLLTAQCSEYWHFILCFGIVSGIGAAVISNVGMSCIPHWFYARAGMAIGTAMAGAGLGGVVFPYILRETWASVGFKWGMRVTALVVFVLCGSATFLVKSRLPRNGRPKAAFDIRCFQDARFSWLSAATFCLELVVFGLVGILPSYVVAQGFSTASSVNLLVVLNVCNSIGRLVSGRVADKYGRLNVLILLVAFAIVLIFAILYPFSNSLAGLYIFCATYGFVSGSFICLAPVCVRQISPAKETGMRFGTLYGLVAFATLICIPIGGEMLEKIGAHMVVVYLGAMLIVAVLLFGIARWACLDYKWDWRSKI</sequence>
<dbReference type="InterPro" id="IPR050327">
    <property type="entry name" value="Proton-linked_MCT"/>
</dbReference>
<dbReference type="SUPFAM" id="SSF103473">
    <property type="entry name" value="MFS general substrate transporter"/>
    <property type="match status" value="1"/>
</dbReference>
<proteinExistence type="inferred from homology"/>
<evidence type="ECO:0000313" key="6">
    <source>
        <dbReference type="EMBL" id="RDW78895.1"/>
    </source>
</evidence>
<dbReference type="Pfam" id="PF07690">
    <property type="entry name" value="MFS_1"/>
    <property type="match status" value="1"/>
</dbReference>
<dbReference type="RefSeq" id="XP_026603595.1">
    <property type="nucleotide sequence ID" value="XM_026747763.1"/>
</dbReference>
<dbReference type="CDD" id="cd17352">
    <property type="entry name" value="MFS_MCT_SLC16"/>
    <property type="match status" value="1"/>
</dbReference>
<evidence type="ECO:0000256" key="2">
    <source>
        <dbReference type="ARBA" id="ARBA00006727"/>
    </source>
</evidence>
<organism evidence="6 7">
    <name type="scientific">Aspergillus mulundensis</name>
    <dbReference type="NCBI Taxonomy" id="1810919"/>
    <lineage>
        <taxon>Eukaryota</taxon>
        <taxon>Fungi</taxon>
        <taxon>Dikarya</taxon>
        <taxon>Ascomycota</taxon>
        <taxon>Pezizomycotina</taxon>
        <taxon>Eurotiomycetes</taxon>
        <taxon>Eurotiomycetidae</taxon>
        <taxon>Eurotiales</taxon>
        <taxon>Aspergillaceae</taxon>
        <taxon>Aspergillus</taxon>
        <taxon>Aspergillus subgen. Nidulantes</taxon>
    </lineage>
</organism>
<evidence type="ECO:0000256" key="3">
    <source>
        <dbReference type="SAM" id="MobiDB-lite"/>
    </source>
</evidence>
<protein>
    <recommendedName>
        <fullName evidence="5">Major facilitator superfamily (MFS) profile domain-containing protein</fullName>
    </recommendedName>
</protein>
<dbReference type="InterPro" id="IPR020846">
    <property type="entry name" value="MFS_dom"/>
</dbReference>
<dbReference type="AlphaFoldDB" id="A0A3D8RXY8"/>
<dbReference type="GeneID" id="38116117"/>
<feature type="transmembrane region" description="Helical" evidence="4">
    <location>
        <begin position="430"/>
        <end position="452"/>
    </location>
</feature>
<feature type="transmembrane region" description="Helical" evidence="4">
    <location>
        <begin position="339"/>
        <end position="359"/>
    </location>
</feature>
<evidence type="ECO:0000313" key="7">
    <source>
        <dbReference type="Proteomes" id="UP000256690"/>
    </source>
</evidence>
<dbReference type="EMBL" id="PVWQ01000006">
    <property type="protein sequence ID" value="RDW78895.1"/>
    <property type="molecule type" value="Genomic_DNA"/>
</dbReference>
<keyword evidence="4" id="KW-0812">Transmembrane</keyword>
<feature type="transmembrane region" description="Helical" evidence="4">
    <location>
        <begin position="230"/>
        <end position="250"/>
    </location>
</feature>
<evidence type="ECO:0000256" key="1">
    <source>
        <dbReference type="ARBA" id="ARBA00004141"/>
    </source>
</evidence>
<dbReference type="PROSITE" id="PS50850">
    <property type="entry name" value="MFS"/>
    <property type="match status" value="1"/>
</dbReference>
<gene>
    <name evidence="6" type="ORF">DSM5745_05747</name>
</gene>
<feature type="transmembrane region" description="Helical" evidence="4">
    <location>
        <begin position="72"/>
        <end position="92"/>
    </location>
</feature>
<name>A0A3D8RXY8_9EURO</name>
<dbReference type="Gene3D" id="1.20.1250.20">
    <property type="entry name" value="MFS general substrate transporter like domains"/>
    <property type="match status" value="2"/>
</dbReference>
<reference evidence="6 7" key="1">
    <citation type="journal article" date="2018" name="IMA Fungus">
        <title>IMA Genome-F 9: Draft genome sequence of Annulohypoxylon stygium, Aspergillus mulundensis, Berkeleyomyces basicola (syn. Thielaviopsis basicola), Ceratocystis smalleyi, two Cercospora beticola strains, Coleophoma cylindrospora, Fusarium fracticaudum, Phialophora cf. hyalina, and Morchella septimelata.</title>
        <authorList>
            <person name="Wingfield B.D."/>
            <person name="Bills G.F."/>
            <person name="Dong Y."/>
            <person name="Huang W."/>
            <person name="Nel W.J."/>
            <person name="Swalarsk-Parry B.S."/>
            <person name="Vaghefi N."/>
            <person name="Wilken P.M."/>
            <person name="An Z."/>
            <person name="de Beer Z.W."/>
            <person name="De Vos L."/>
            <person name="Chen L."/>
            <person name="Duong T.A."/>
            <person name="Gao Y."/>
            <person name="Hammerbacher A."/>
            <person name="Kikkert J.R."/>
            <person name="Li Y."/>
            <person name="Li H."/>
            <person name="Li K."/>
            <person name="Li Q."/>
            <person name="Liu X."/>
            <person name="Ma X."/>
            <person name="Naidoo K."/>
            <person name="Pethybridge S.J."/>
            <person name="Sun J."/>
            <person name="Steenkamp E.T."/>
            <person name="van der Nest M.A."/>
            <person name="van Wyk S."/>
            <person name="Wingfield M.J."/>
            <person name="Xiong C."/>
            <person name="Yue Q."/>
            <person name="Zhang X."/>
        </authorList>
    </citation>
    <scope>NUCLEOTIDE SEQUENCE [LARGE SCALE GENOMIC DNA]</scope>
    <source>
        <strain evidence="6 7">DSM 5745</strain>
    </source>
</reference>
<dbReference type="GO" id="GO:0022857">
    <property type="term" value="F:transmembrane transporter activity"/>
    <property type="evidence" value="ECO:0007669"/>
    <property type="project" value="InterPro"/>
</dbReference>
<dbReference type="Proteomes" id="UP000256690">
    <property type="component" value="Unassembled WGS sequence"/>
</dbReference>
<feature type="domain" description="Major facilitator superfamily (MFS) profile" evidence="5">
    <location>
        <begin position="71"/>
        <end position="453"/>
    </location>
</feature>
<comment type="caution">
    <text evidence="6">The sequence shown here is derived from an EMBL/GenBank/DDBJ whole genome shotgun (WGS) entry which is preliminary data.</text>
</comment>
<feature type="transmembrane region" description="Helical" evidence="4">
    <location>
        <begin position="197"/>
        <end position="218"/>
    </location>
</feature>
<keyword evidence="4" id="KW-1133">Transmembrane helix</keyword>
<feature type="transmembrane region" description="Helical" evidence="4">
    <location>
        <begin position="307"/>
        <end position="327"/>
    </location>
</feature>
<comment type="similarity">
    <text evidence="2">Belongs to the major facilitator superfamily. Monocarboxylate porter (TC 2.A.1.13) family.</text>
</comment>
<dbReference type="PANTHER" id="PTHR11360">
    <property type="entry name" value="MONOCARBOXYLATE TRANSPORTER"/>
    <property type="match status" value="1"/>
</dbReference>
<comment type="subcellular location">
    <subcellularLocation>
        <location evidence="1">Membrane</location>
        <topology evidence="1">Multi-pass membrane protein</topology>
    </subcellularLocation>
</comment>
<evidence type="ECO:0000259" key="5">
    <source>
        <dbReference type="PROSITE" id="PS50850"/>
    </source>
</evidence>